<evidence type="ECO:0000256" key="1">
    <source>
        <dbReference type="SAM" id="MobiDB-lite"/>
    </source>
</evidence>
<accession>A0A5B7WR67</accession>
<gene>
    <name evidence="2" type="ORF">GcLGCM259_0617</name>
</gene>
<feature type="compositionally biased region" description="Basic residues" evidence="1">
    <location>
        <begin position="92"/>
        <end position="105"/>
    </location>
</feature>
<dbReference type="Proteomes" id="UP000307000">
    <property type="component" value="Chromosome"/>
</dbReference>
<feature type="compositionally biased region" description="Low complexity" evidence="1">
    <location>
        <begin position="59"/>
        <end position="75"/>
    </location>
</feature>
<evidence type="ECO:0000313" key="3">
    <source>
        <dbReference type="Proteomes" id="UP000307000"/>
    </source>
</evidence>
<reference evidence="2 3" key="1">
    <citation type="submission" date="2018-12" db="EMBL/GenBank/DDBJ databases">
        <title>Complete Genome Sequence of Glutamicibacter creatinolyticus strain LGCM259,isolated from an abscess of a 12-year-old mare in Italy.</title>
        <authorList>
            <person name="Santos R.G."/>
            <person name="Silva A.L."/>
            <person name="Seyffert N."/>
            <person name="Castro T.L.P."/>
            <person name="Attili A.R."/>
            <person name="Rifici C."/>
            <person name="Mazzullo G."/>
            <person name="Brenig B."/>
            <person name="Venanzi F."/>
            <person name="Azevedo V."/>
        </authorList>
    </citation>
    <scope>NUCLEOTIDE SEQUENCE [LARGE SCALE GENOMIC DNA]</scope>
    <source>
        <strain evidence="2 3">LGCM 259</strain>
    </source>
</reference>
<feature type="compositionally biased region" description="Polar residues" evidence="1">
    <location>
        <begin position="250"/>
        <end position="265"/>
    </location>
</feature>
<feature type="compositionally biased region" description="Low complexity" evidence="1">
    <location>
        <begin position="112"/>
        <end position="121"/>
    </location>
</feature>
<dbReference type="RefSeq" id="WP_138925739.1">
    <property type="nucleotide sequence ID" value="NZ_CP034412.1"/>
</dbReference>
<keyword evidence="3" id="KW-1185">Reference proteome</keyword>
<feature type="compositionally biased region" description="Basic and acidic residues" evidence="1">
    <location>
        <begin position="1"/>
        <end position="21"/>
    </location>
</feature>
<sequence>MADESKKPMDDQPNTGREDNAKGAQGTPAPKPASGALPEPKPAAPQPVTEASGSHRAAEPGAGAGAPEGDAPSPAELKRRAKAEAKAEKKAQKLRQKREKARGRTRGNEPNEASAAGSAAEPAKKPAQRQPQATDPASAPAKPSGPQPGTAQAGTDRPQTSTPEGAGPGAAGTPASPVPKPADASDAAPAQPGGPARATEHAHKPASTDAASAPERSATGKDAGNTAGSGAAAGSAAGAQAASGAAAQQKPTASDTRGESAGTTGAQPGTPVPQATAAGAAATDLDSKAAKRRRKREKAQAAAARDSRHSGRRKAGAVAGSTLVVLLAGGAVAAGSLFAPQAEPGKLPSAVTSLPAGDSVYTCPQVPQLLKGVDGTDPQFAPGAKDVSTTIRSAVVSDLAKRIPGSGLGELGQDESRQLTKRIPDEQAREARGSDDQGLTGRTAQVGNTANLDPLQVLRIQPLGDLPSIGSGLRSYQAKDGDLAGLAAGNCVAAASNWRFTGLQTTTGSSSVLHLANPTSTTAQVSIELRGPQGLVDTSTLQEIVLAPGASRAIVLGGYAQGQESVSANIRSLGGKITASIQQSALRGLTPSGVDFVAASAPAANTQVIPGVWIDEKSNIDELTADAAAKNLVPQLHVSATGAAGAGFSVKVLDERGEVAAKFDDHLAVASNATSIVDLRQLDSGYYTVVVEADDPVTAAVRMVRGKNPKDSSDTAWASSSQPLVGNQVTPLSAHGNATFTIAAPQGEATVNAVVISKDGSMAEGQELKVPAGTSRTFKPTDVSEDAQAVLFQADADAYIAQTLLGSDRSVSWAKMPPASVGSEGIVVNVGD</sequence>
<feature type="compositionally biased region" description="Polar residues" evidence="1">
    <location>
        <begin position="147"/>
        <end position="159"/>
    </location>
</feature>
<evidence type="ECO:0000313" key="2">
    <source>
        <dbReference type="EMBL" id="QCY46379.1"/>
    </source>
</evidence>
<name>A0A5B7WR67_9MICC</name>
<dbReference type="KEGG" id="gcr:GcLGCM259_0617"/>
<feature type="compositionally biased region" description="Low complexity" evidence="1">
    <location>
        <begin position="160"/>
        <end position="196"/>
    </location>
</feature>
<feature type="region of interest" description="Disordered" evidence="1">
    <location>
        <begin position="423"/>
        <end position="443"/>
    </location>
</feature>
<feature type="compositionally biased region" description="Low complexity" evidence="1">
    <location>
        <begin position="266"/>
        <end position="283"/>
    </location>
</feature>
<feature type="compositionally biased region" description="Low complexity" evidence="1">
    <location>
        <begin position="228"/>
        <end position="249"/>
    </location>
</feature>
<dbReference type="AlphaFoldDB" id="A0A5B7WR67"/>
<protein>
    <submittedName>
        <fullName evidence="2">Uncharacterized protein</fullName>
    </submittedName>
</protein>
<feature type="compositionally biased region" description="Basic and acidic residues" evidence="1">
    <location>
        <begin position="76"/>
        <end position="91"/>
    </location>
</feature>
<dbReference type="EMBL" id="CP034412">
    <property type="protein sequence ID" value="QCY46379.1"/>
    <property type="molecule type" value="Genomic_DNA"/>
</dbReference>
<organism evidence="2 3">
    <name type="scientific">Glutamicibacter creatinolyticus</name>
    <dbReference type="NCBI Taxonomy" id="162496"/>
    <lineage>
        <taxon>Bacteria</taxon>
        <taxon>Bacillati</taxon>
        <taxon>Actinomycetota</taxon>
        <taxon>Actinomycetes</taxon>
        <taxon>Micrococcales</taxon>
        <taxon>Micrococcaceae</taxon>
        <taxon>Glutamicibacter</taxon>
    </lineage>
</organism>
<dbReference type="InterPro" id="IPR043777">
    <property type="entry name" value="DUF5719"/>
</dbReference>
<dbReference type="Pfam" id="PF18986">
    <property type="entry name" value="DUF5719"/>
    <property type="match status" value="1"/>
</dbReference>
<proteinExistence type="predicted"/>
<feature type="compositionally biased region" description="Basic and acidic residues" evidence="1">
    <location>
        <begin position="423"/>
        <end position="435"/>
    </location>
</feature>
<feature type="region of interest" description="Disordered" evidence="1">
    <location>
        <begin position="1"/>
        <end position="316"/>
    </location>
</feature>